<feature type="compositionally biased region" description="Basic residues" evidence="1">
    <location>
        <begin position="81"/>
        <end position="95"/>
    </location>
</feature>
<feature type="compositionally biased region" description="Polar residues" evidence="1">
    <location>
        <begin position="349"/>
        <end position="363"/>
    </location>
</feature>
<gene>
    <name evidence="3" type="ORF">FA13DRAFT_8961</name>
</gene>
<evidence type="ECO:0000256" key="1">
    <source>
        <dbReference type="SAM" id="MobiDB-lite"/>
    </source>
</evidence>
<feature type="region of interest" description="Disordered" evidence="1">
    <location>
        <begin position="133"/>
        <end position="393"/>
    </location>
</feature>
<dbReference type="EMBL" id="QPFP01000001">
    <property type="protein sequence ID" value="TEB39548.1"/>
    <property type="molecule type" value="Genomic_DNA"/>
</dbReference>
<name>A0A4Y7U0G0_COPMI</name>
<evidence type="ECO:0000256" key="2">
    <source>
        <dbReference type="SAM" id="Phobius"/>
    </source>
</evidence>
<evidence type="ECO:0000313" key="4">
    <source>
        <dbReference type="Proteomes" id="UP000298030"/>
    </source>
</evidence>
<feature type="compositionally biased region" description="Basic and acidic residues" evidence="1">
    <location>
        <begin position="135"/>
        <end position="155"/>
    </location>
</feature>
<protein>
    <submittedName>
        <fullName evidence="3">Uncharacterized protein</fullName>
    </submittedName>
</protein>
<feature type="transmembrane region" description="Helical" evidence="2">
    <location>
        <begin position="105"/>
        <end position="127"/>
    </location>
</feature>
<sequence length="393" mass="42269">MILPMKAVNTAHDSSSSSSAPTWPSSPPPSTRSHTPLPVLPPSPIRSAGSADPGDNPQATLDLHRRSRMLSPRSDLDYTHPHSHSHSHTIHRRAPRHADQQQTTAVLAGVLGGFGVLCVVGWVIWVVRRRKMRRAKEERGRARELRKVEAERKGTTELTRSGGGETKSASNPQSRPRFEGRSEGAARTSVEGRPSSASKKASAEHMRGPPATKNLSTVPSPLGREAQLPPSPHVHSRASPHSSPLASRAKLPQVNQSPRPRPQEFEVPRLPKEDSAGRPETPTMPMHPPLAFSDSPPSNPVGGALDSNHVPSPNRYRHSTRRHLGAAAPGDSALRVPQAEASDTEYFSDASTAATRQTLTNTGDRGGMGNSPRANQSPRVVLDLPPAYTPDPS</sequence>
<keyword evidence="2" id="KW-0472">Membrane</keyword>
<keyword evidence="4" id="KW-1185">Reference proteome</keyword>
<reference evidence="3 4" key="1">
    <citation type="journal article" date="2019" name="Nat. Ecol. Evol.">
        <title>Megaphylogeny resolves global patterns of mushroom evolution.</title>
        <authorList>
            <person name="Varga T."/>
            <person name="Krizsan K."/>
            <person name="Foldi C."/>
            <person name="Dima B."/>
            <person name="Sanchez-Garcia M."/>
            <person name="Sanchez-Ramirez S."/>
            <person name="Szollosi G.J."/>
            <person name="Szarkandi J.G."/>
            <person name="Papp V."/>
            <person name="Albert L."/>
            <person name="Andreopoulos W."/>
            <person name="Angelini C."/>
            <person name="Antonin V."/>
            <person name="Barry K.W."/>
            <person name="Bougher N.L."/>
            <person name="Buchanan P."/>
            <person name="Buyck B."/>
            <person name="Bense V."/>
            <person name="Catcheside P."/>
            <person name="Chovatia M."/>
            <person name="Cooper J."/>
            <person name="Damon W."/>
            <person name="Desjardin D."/>
            <person name="Finy P."/>
            <person name="Geml J."/>
            <person name="Haridas S."/>
            <person name="Hughes K."/>
            <person name="Justo A."/>
            <person name="Karasinski D."/>
            <person name="Kautmanova I."/>
            <person name="Kiss B."/>
            <person name="Kocsube S."/>
            <person name="Kotiranta H."/>
            <person name="LaButti K.M."/>
            <person name="Lechner B.E."/>
            <person name="Liimatainen K."/>
            <person name="Lipzen A."/>
            <person name="Lukacs Z."/>
            <person name="Mihaltcheva S."/>
            <person name="Morgado L.N."/>
            <person name="Niskanen T."/>
            <person name="Noordeloos M.E."/>
            <person name="Ohm R.A."/>
            <person name="Ortiz-Santana B."/>
            <person name="Ovrebo C."/>
            <person name="Racz N."/>
            <person name="Riley R."/>
            <person name="Savchenko A."/>
            <person name="Shiryaev A."/>
            <person name="Soop K."/>
            <person name="Spirin V."/>
            <person name="Szebenyi C."/>
            <person name="Tomsovsky M."/>
            <person name="Tulloss R.E."/>
            <person name="Uehling J."/>
            <person name="Grigoriev I.V."/>
            <person name="Vagvolgyi C."/>
            <person name="Papp T."/>
            <person name="Martin F.M."/>
            <person name="Miettinen O."/>
            <person name="Hibbett D.S."/>
            <person name="Nagy L.G."/>
        </authorList>
    </citation>
    <scope>NUCLEOTIDE SEQUENCE [LARGE SCALE GENOMIC DNA]</scope>
    <source>
        <strain evidence="3 4">FP101781</strain>
    </source>
</reference>
<dbReference type="AlphaFoldDB" id="A0A4Y7U0G0"/>
<comment type="caution">
    <text evidence="3">The sequence shown here is derived from an EMBL/GenBank/DDBJ whole genome shotgun (WGS) entry which is preliminary data.</text>
</comment>
<keyword evidence="2" id="KW-0812">Transmembrane</keyword>
<feature type="region of interest" description="Disordered" evidence="1">
    <location>
        <begin position="73"/>
        <end position="101"/>
    </location>
</feature>
<proteinExistence type="predicted"/>
<dbReference type="Proteomes" id="UP000298030">
    <property type="component" value="Unassembled WGS sequence"/>
</dbReference>
<feature type="compositionally biased region" description="Basic residues" evidence="1">
    <location>
        <begin position="315"/>
        <end position="324"/>
    </location>
</feature>
<feature type="compositionally biased region" description="Basic and acidic residues" evidence="1">
    <location>
        <begin position="261"/>
        <end position="277"/>
    </location>
</feature>
<dbReference type="OrthoDB" id="10682788at2759"/>
<accession>A0A4Y7U0G0</accession>
<organism evidence="3 4">
    <name type="scientific">Coprinellus micaceus</name>
    <name type="common">Glistening ink-cap mushroom</name>
    <name type="synonym">Coprinus micaceus</name>
    <dbReference type="NCBI Taxonomy" id="71717"/>
    <lineage>
        <taxon>Eukaryota</taxon>
        <taxon>Fungi</taxon>
        <taxon>Dikarya</taxon>
        <taxon>Basidiomycota</taxon>
        <taxon>Agaricomycotina</taxon>
        <taxon>Agaricomycetes</taxon>
        <taxon>Agaricomycetidae</taxon>
        <taxon>Agaricales</taxon>
        <taxon>Agaricineae</taxon>
        <taxon>Psathyrellaceae</taxon>
        <taxon>Coprinellus</taxon>
    </lineage>
</organism>
<evidence type="ECO:0000313" key="3">
    <source>
        <dbReference type="EMBL" id="TEB39548.1"/>
    </source>
</evidence>
<feature type="compositionally biased region" description="Low complexity" evidence="1">
    <location>
        <begin position="14"/>
        <end position="23"/>
    </location>
</feature>
<dbReference type="CDD" id="cd12087">
    <property type="entry name" value="TM_EGFR-like"/>
    <property type="match status" value="1"/>
</dbReference>
<keyword evidence="2" id="KW-1133">Transmembrane helix</keyword>
<feature type="region of interest" description="Disordered" evidence="1">
    <location>
        <begin position="1"/>
        <end position="60"/>
    </location>
</feature>